<dbReference type="Pfam" id="PF00561">
    <property type="entry name" value="Abhydrolase_1"/>
    <property type="match status" value="1"/>
</dbReference>
<feature type="domain" description="AB hydrolase-1" evidence="1">
    <location>
        <begin position="34"/>
        <end position="149"/>
    </location>
</feature>
<comment type="caution">
    <text evidence="2">The sequence shown here is derived from an EMBL/GenBank/DDBJ whole genome shotgun (WGS) entry which is preliminary data.</text>
</comment>
<evidence type="ECO:0000313" key="2">
    <source>
        <dbReference type="EMBL" id="MFE1351647.1"/>
    </source>
</evidence>
<organism evidence="2 3">
    <name type="scientific">Kitasatospora phosalacinea</name>
    <dbReference type="NCBI Taxonomy" id="2065"/>
    <lineage>
        <taxon>Bacteria</taxon>
        <taxon>Bacillati</taxon>
        <taxon>Actinomycetota</taxon>
        <taxon>Actinomycetes</taxon>
        <taxon>Kitasatosporales</taxon>
        <taxon>Streptomycetaceae</taxon>
        <taxon>Kitasatospora</taxon>
    </lineage>
</organism>
<keyword evidence="3" id="KW-1185">Reference proteome</keyword>
<dbReference type="Gene3D" id="3.40.50.1820">
    <property type="entry name" value="alpha/beta hydrolase"/>
    <property type="match status" value="1"/>
</dbReference>
<dbReference type="InterPro" id="IPR000073">
    <property type="entry name" value="AB_hydrolase_1"/>
</dbReference>
<dbReference type="InterPro" id="IPR050471">
    <property type="entry name" value="AB_hydrolase"/>
</dbReference>
<name>A0ABW6GG20_9ACTN</name>
<dbReference type="GO" id="GO:0016787">
    <property type="term" value="F:hydrolase activity"/>
    <property type="evidence" value="ECO:0007669"/>
    <property type="project" value="UniProtKB-KW"/>
</dbReference>
<protein>
    <submittedName>
        <fullName evidence="2">Alpha/beta fold hydrolase</fullName>
    </submittedName>
</protein>
<reference evidence="2 3" key="1">
    <citation type="submission" date="2024-09" db="EMBL/GenBank/DDBJ databases">
        <title>The Natural Products Discovery Center: Release of the First 8490 Sequenced Strains for Exploring Actinobacteria Biosynthetic Diversity.</title>
        <authorList>
            <person name="Kalkreuter E."/>
            <person name="Kautsar S.A."/>
            <person name="Yang D."/>
            <person name="Bader C.D."/>
            <person name="Teijaro C.N."/>
            <person name="Fluegel L."/>
            <person name="Davis C.M."/>
            <person name="Simpson J.R."/>
            <person name="Lauterbach L."/>
            <person name="Steele A.D."/>
            <person name="Gui C."/>
            <person name="Meng S."/>
            <person name="Li G."/>
            <person name="Viehrig K."/>
            <person name="Ye F."/>
            <person name="Su P."/>
            <person name="Kiefer A.F."/>
            <person name="Nichols A."/>
            <person name="Cepeda A.J."/>
            <person name="Yan W."/>
            <person name="Fan B."/>
            <person name="Jiang Y."/>
            <person name="Adhikari A."/>
            <person name="Zheng C.-J."/>
            <person name="Schuster L."/>
            <person name="Cowan T.M."/>
            <person name="Smanski M.J."/>
            <person name="Chevrette M.G."/>
            <person name="De Carvalho L.P.S."/>
            <person name="Shen B."/>
        </authorList>
    </citation>
    <scope>NUCLEOTIDE SEQUENCE [LARGE SCALE GENOMIC DNA]</scope>
    <source>
        <strain evidence="2 3">NPDC058753</strain>
    </source>
</reference>
<dbReference type="SUPFAM" id="SSF53474">
    <property type="entry name" value="alpha/beta-Hydrolases"/>
    <property type="match status" value="1"/>
</dbReference>
<dbReference type="PANTHER" id="PTHR43433">
    <property type="entry name" value="HYDROLASE, ALPHA/BETA FOLD FAMILY PROTEIN"/>
    <property type="match status" value="1"/>
</dbReference>
<gene>
    <name evidence="2" type="ORF">ACFW6T_06600</name>
</gene>
<dbReference type="Proteomes" id="UP001599542">
    <property type="component" value="Unassembled WGS sequence"/>
</dbReference>
<keyword evidence="2" id="KW-0378">Hydrolase</keyword>
<evidence type="ECO:0000313" key="3">
    <source>
        <dbReference type="Proteomes" id="UP001599542"/>
    </source>
</evidence>
<proteinExistence type="predicted"/>
<sequence>MEQRGSGAGDDLFLERPDGPRIAYRVHGPADGEPLLLVAGLGLDLTSWPTALVDGFADRGFRVVRFDNRDAGCSGRIAAPPPGRVRQLLARPHPDAYTLADMAADALALLDALGVERAHLVGMSTGGMIAQTLAARHPERVATLTSVFSTTGAPGMGHHLAPGVLDRLVDLTTGLARPTVG</sequence>
<evidence type="ECO:0000259" key="1">
    <source>
        <dbReference type="Pfam" id="PF00561"/>
    </source>
</evidence>
<dbReference type="RefSeq" id="WP_380330228.1">
    <property type="nucleotide sequence ID" value="NZ_JBHYPW010000066.1"/>
</dbReference>
<dbReference type="EMBL" id="JBHYPX010000008">
    <property type="protein sequence ID" value="MFE1351647.1"/>
    <property type="molecule type" value="Genomic_DNA"/>
</dbReference>
<dbReference type="PANTHER" id="PTHR43433:SF5">
    <property type="entry name" value="AB HYDROLASE-1 DOMAIN-CONTAINING PROTEIN"/>
    <property type="match status" value="1"/>
</dbReference>
<dbReference type="InterPro" id="IPR029058">
    <property type="entry name" value="AB_hydrolase_fold"/>
</dbReference>
<accession>A0ABW6GG20</accession>